<gene>
    <name evidence="2" type="ORF">LX12_002207</name>
</gene>
<accession>A0ABT1H192</accession>
<dbReference type="InterPro" id="IPR050023">
    <property type="entry name" value="OctT"/>
</dbReference>
<dbReference type="Gene3D" id="3.40.50.1110">
    <property type="entry name" value="SGNH hydrolase"/>
    <property type="match status" value="1"/>
</dbReference>
<evidence type="ECO:0000313" key="2">
    <source>
        <dbReference type="EMBL" id="MCP2161012.1"/>
    </source>
</evidence>
<name>A0ABT1H192_9NOCA</name>
<evidence type="ECO:0000313" key="3">
    <source>
        <dbReference type="Proteomes" id="UP001205740"/>
    </source>
</evidence>
<protein>
    <recommendedName>
        <fullName evidence="1">SGNH hydrolase-type esterase domain-containing protein</fullName>
    </recommendedName>
</protein>
<keyword evidence="3" id="KW-1185">Reference proteome</keyword>
<organism evidence="2 3">
    <name type="scientific">Williamsia serinedens</name>
    <dbReference type="NCBI Taxonomy" id="391736"/>
    <lineage>
        <taxon>Bacteria</taxon>
        <taxon>Bacillati</taxon>
        <taxon>Actinomycetota</taxon>
        <taxon>Actinomycetes</taxon>
        <taxon>Mycobacteriales</taxon>
        <taxon>Nocardiaceae</taxon>
        <taxon>Williamsia</taxon>
    </lineage>
</organism>
<evidence type="ECO:0000259" key="1">
    <source>
        <dbReference type="Pfam" id="PF13472"/>
    </source>
</evidence>
<dbReference type="Pfam" id="PF13472">
    <property type="entry name" value="Lipase_GDSL_2"/>
    <property type="match status" value="1"/>
</dbReference>
<dbReference type="SUPFAM" id="SSF52266">
    <property type="entry name" value="SGNH hydrolase"/>
    <property type="match status" value="1"/>
</dbReference>
<dbReference type="InterPro" id="IPR013830">
    <property type="entry name" value="SGNH_hydro"/>
</dbReference>
<dbReference type="NCBIfam" id="NF043016">
    <property type="entry name" value="DigluglyOctase"/>
    <property type="match status" value="1"/>
</dbReference>
<dbReference type="EMBL" id="JAMTCG010000004">
    <property type="protein sequence ID" value="MCP2161012.1"/>
    <property type="molecule type" value="Genomic_DNA"/>
</dbReference>
<dbReference type="InterPro" id="IPR036514">
    <property type="entry name" value="SGNH_hydro_sf"/>
</dbReference>
<feature type="domain" description="SGNH hydrolase-type esterase" evidence="1">
    <location>
        <begin position="16"/>
        <end position="220"/>
    </location>
</feature>
<proteinExistence type="predicted"/>
<reference evidence="2 3" key="1">
    <citation type="submission" date="2022-06" db="EMBL/GenBank/DDBJ databases">
        <title>Genomic Encyclopedia of Archaeal and Bacterial Type Strains, Phase II (KMG-II): from individual species to whole genera.</title>
        <authorList>
            <person name="Goeker M."/>
        </authorList>
    </citation>
    <scope>NUCLEOTIDE SEQUENCE [LARGE SCALE GENOMIC DNA]</scope>
    <source>
        <strain evidence="2 3">DSM 45037</strain>
    </source>
</reference>
<sequence length="248" mass="27371">MSPVSPPDGHLLVLSDSLAYYGPTGGLPADDPRIWPNLVGAAVGRDVELFGRIGWTTRDVWWALTQDPRIWAAVPRARVLVLAIGGMDTLPSPLPTALREQIRYLRPGRLRQLVRDAYGWAQPTFAPLGWPVALPARVTVEYLEKIRDAVSTIRPDLPIVLCLPSTHDSEYYARVHTARAGHTAAMRRWATHHDVVTADFYPATARWFAAGGEQNPDGIHWGFSCHRDIADEVTRAVAPLVASPRLAP</sequence>
<comment type="caution">
    <text evidence="2">The sequence shown here is derived from an EMBL/GenBank/DDBJ whole genome shotgun (WGS) entry which is preliminary data.</text>
</comment>
<dbReference type="Proteomes" id="UP001205740">
    <property type="component" value="Unassembled WGS sequence"/>
</dbReference>